<evidence type="ECO:0000256" key="4">
    <source>
        <dbReference type="ARBA" id="ARBA00023163"/>
    </source>
</evidence>
<name>A0ABU3VTX3_9GAMM</name>
<evidence type="ECO:0000256" key="3">
    <source>
        <dbReference type="ARBA" id="ARBA00023125"/>
    </source>
</evidence>
<dbReference type="InterPro" id="IPR005119">
    <property type="entry name" value="LysR_subst-bd"/>
</dbReference>
<dbReference type="Proteomes" id="UP001269819">
    <property type="component" value="Unassembled WGS sequence"/>
</dbReference>
<dbReference type="RefSeq" id="WP_316972596.1">
    <property type="nucleotide sequence ID" value="NZ_JAWIIJ010000002.1"/>
</dbReference>
<dbReference type="Gene3D" id="1.10.10.10">
    <property type="entry name" value="Winged helix-like DNA-binding domain superfamily/Winged helix DNA-binding domain"/>
    <property type="match status" value="1"/>
</dbReference>
<organism evidence="6 7">
    <name type="scientific">Marinobacter xestospongiae</name>
    <dbReference type="NCBI Taxonomy" id="994319"/>
    <lineage>
        <taxon>Bacteria</taxon>
        <taxon>Pseudomonadati</taxon>
        <taxon>Pseudomonadota</taxon>
        <taxon>Gammaproteobacteria</taxon>
        <taxon>Pseudomonadales</taxon>
        <taxon>Marinobacteraceae</taxon>
        <taxon>Marinobacter</taxon>
    </lineage>
</organism>
<proteinExistence type="inferred from homology"/>
<evidence type="ECO:0000259" key="5">
    <source>
        <dbReference type="PROSITE" id="PS50931"/>
    </source>
</evidence>
<feature type="domain" description="HTH lysR-type" evidence="5">
    <location>
        <begin position="1"/>
        <end position="58"/>
    </location>
</feature>
<comment type="similarity">
    <text evidence="1">Belongs to the LysR transcriptional regulatory family.</text>
</comment>
<evidence type="ECO:0000256" key="2">
    <source>
        <dbReference type="ARBA" id="ARBA00023015"/>
    </source>
</evidence>
<dbReference type="Pfam" id="PF03466">
    <property type="entry name" value="LysR_substrate"/>
    <property type="match status" value="1"/>
</dbReference>
<keyword evidence="2" id="KW-0805">Transcription regulation</keyword>
<protein>
    <submittedName>
        <fullName evidence="6">LysR family transcriptional regulator</fullName>
    </submittedName>
</protein>
<dbReference type="SUPFAM" id="SSF46785">
    <property type="entry name" value="Winged helix' DNA-binding domain"/>
    <property type="match status" value="1"/>
</dbReference>
<dbReference type="PANTHER" id="PTHR30126">
    <property type="entry name" value="HTH-TYPE TRANSCRIPTIONAL REGULATOR"/>
    <property type="match status" value="1"/>
</dbReference>
<comment type="caution">
    <text evidence="6">The sequence shown here is derived from an EMBL/GenBank/DDBJ whole genome shotgun (WGS) entry which is preliminary data.</text>
</comment>
<dbReference type="InterPro" id="IPR000847">
    <property type="entry name" value="LysR_HTH_N"/>
</dbReference>
<dbReference type="SUPFAM" id="SSF53850">
    <property type="entry name" value="Periplasmic binding protein-like II"/>
    <property type="match status" value="1"/>
</dbReference>
<sequence>MEIHQLRTLVVVAREGSITRASEQLFLSQPAVSAHIKAIEDSLGVPIFARTPRGMEITPAGERLLQRAHEVMAAHQTLMSEASRIRGQLIGQLRLGASGDTNTSRVGELVKSVTEHFPELDVSLRYSTQVQQDIRHGLLDAGFYNETGNREPGFSALEVEDFSIYLVASSGLLAKPEVLDWKALEAFTWVLPDARTCCGRTAEALFEAHGIRPRKIISVDRERHTRALIASGVGIGLLHGESTRLGQQAGELDVLCPATESAKVLFTWLVSRDQDPLVAAVVSLLRSQLLA</sequence>
<gene>
    <name evidence="6" type="ORF">RYS15_03410</name>
</gene>
<dbReference type="InterPro" id="IPR036388">
    <property type="entry name" value="WH-like_DNA-bd_sf"/>
</dbReference>
<dbReference type="EMBL" id="JAWIIJ010000002">
    <property type="protein sequence ID" value="MDV2077709.1"/>
    <property type="molecule type" value="Genomic_DNA"/>
</dbReference>
<evidence type="ECO:0000313" key="7">
    <source>
        <dbReference type="Proteomes" id="UP001269819"/>
    </source>
</evidence>
<reference evidence="6 7" key="1">
    <citation type="submission" date="2023-10" db="EMBL/GenBank/DDBJ databases">
        <title>Characteristics and mechanism of a salt-tolerant marine origin heterotrophic nitrifying- aerobic denitrifying bacteria Marinobacter xestospongiae HN1.</title>
        <authorList>
            <person name="Qi R."/>
        </authorList>
    </citation>
    <scope>NUCLEOTIDE SEQUENCE [LARGE SCALE GENOMIC DNA]</scope>
    <source>
        <strain evidence="6 7">HN1</strain>
    </source>
</reference>
<dbReference type="InterPro" id="IPR036390">
    <property type="entry name" value="WH_DNA-bd_sf"/>
</dbReference>
<keyword evidence="3" id="KW-0238">DNA-binding</keyword>
<dbReference type="PRINTS" id="PR00039">
    <property type="entry name" value="HTHLYSR"/>
</dbReference>
<dbReference type="CDD" id="cd05466">
    <property type="entry name" value="PBP2_LTTR_substrate"/>
    <property type="match status" value="1"/>
</dbReference>
<keyword evidence="7" id="KW-1185">Reference proteome</keyword>
<dbReference type="Gene3D" id="3.40.190.10">
    <property type="entry name" value="Periplasmic binding protein-like II"/>
    <property type="match status" value="2"/>
</dbReference>
<dbReference type="PROSITE" id="PS50931">
    <property type="entry name" value="HTH_LYSR"/>
    <property type="match status" value="1"/>
</dbReference>
<evidence type="ECO:0000256" key="1">
    <source>
        <dbReference type="ARBA" id="ARBA00009437"/>
    </source>
</evidence>
<keyword evidence="4" id="KW-0804">Transcription</keyword>
<dbReference type="Pfam" id="PF00126">
    <property type="entry name" value="HTH_1"/>
    <property type="match status" value="1"/>
</dbReference>
<dbReference type="PANTHER" id="PTHR30126:SF40">
    <property type="entry name" value="HTH-TYPE TRANSCRIPTIONAL REGULATOR GLTR"/>
    <property type="match status" value="1"/>
</dbReference>
<evidence type="ECO:0000313" key="6">
    <source>
        <dbReference type="EMBL" id="MDV2077709.1"/>
    </source>
</evidence>
<accession>A0ABU3VTX3</accession>